<keyword evidence="1" id="KW-0812">Transmembrane</keyword>
<gene>
    <name evidence="2" type="ORF">H9641_09010</name>
</gene>
<dbReference type="RefSeq" id="WP_191802999.1">
    <property type="nucleotide sequence ID" value="NZ_JACSQF010000008.1"/>
</dbReference>
<reference evidence="2 3" key="1">
    <citation type="submission" date="2020-08" db="EMBL/GenBank/DDBJ databases">
        <title>A Genomic Blueprint of the Chicken Gut Microbiome.</title>
        <authorList>
            <person name="Gilroy R."/>
            <person name="Ravi A."/>
            <person name="Getino M."/>
            <person name="Pursley I."/>
            <person name="Horton D.L."/>
            <person name="Alikhan N.-F."/>
            <person name="Baker D."/>
            <person name="Gharbi K."/>
            <person name="Hall N."/>
            <person name="Watson M."/>
            <person name="Adriaenssens E.M."/>
            <person name="Foster-Nyarko E."/>
            <person name="Jarju S."/>
            <person name="Secka A."/>
            <person name="Antonio M."/>
            <person name="Oren A."/>
            <person name="Chaudhuri R."/>
            <person name="La Ragione R.M."/>
            <person name="Hildebrand F."/>
            <person name="Pallen M.J."/>
        </authorList>
    </citation>
    <scope>NUCLEOTIDE SEQUENCE [LARGE SCALE GENOMIC DNA]</scope>
    <source>
        <strain evidence="2 3">Sa2CUA9</strain>
    </source>
</reference>
<sequence length="98" mass="11281">MIFFGWGRKAKSQHISPEQALVLAYAYVHIFWLFRITVPREYSLATLTPSGWAQRPLTADETTSARSELSIHWWWKWGLAIIGVPFFAFFVLVLALPA</sequence>
<comment type="caution">
    <text evidence="2">The sequence shown here is derived from an EMBL/GenBank/DDBJ whole genome shotgun (WGS) entry which is preliminary data.</text>
</comment>
<evidence type="ECO:0000313" key="3">
    <source>
        <dbReference type="Proteomes" id="UP000655570"/>
    </source>
</evidence>
<name>A0ABR8TYI0_9CELL</name>
<keyword evidence="3" id="KW-1185">Reference proteome</keyword>
<dbReference type="Proteomes" id="UP000655570">
    <property type="component" value="Unassembled WGS sequence"/>
</dbReference>
<keyword evidence="1" id="KW-1133">Transmembrane helix</keyword>
<feature type="transmembrane region" description="Helical" evidence="1">
    <location>
        <begin position="74"/>
        <end position="96"/>
    </location>
</feature>
<keyword evidence="1" id="KW-0472">Membrane</keyword>
<evidence type="ECO:0000256" key="1">
    <source>
        <dbReference type="SAM" id="Phobius"/>
    </source>
</evidence>
<evidence type="ECO:0000313" key="2">
    <source>
        <dbReference type="EMBL" id="MBD7980853.1"/>
    </source>
</evidence>
<proteinExistence type="predicted"/>
<accession>A0ABR8TYI0</accession>
<organism evidence="2 3">
    <name type="scientific">Oerskovia merdavium</name>
    <dbReference type="NCBI Taxonomy" id="2762227"/>
    <lineage>
        <taxon>Bacteria</taxon>
        <taxon>Bacillati</taxon>
        <taxon>Actinomycetota</taxon>
        <taxon>Actinomycetes</taxon>
        <taxon>Micrococcales</taxon>
        <taxon>Cellulomonadaceae</taxon>
        <taxon>Oerskovia</taxon>
    </lineage>
</organism>
<feature type="transmembrane region" description="Helical" evidence="1">
    <location>
        <begin position="20"/>
        <end position="38"/>
    </location>
</feature>
<dbReference type="EMBL" id="JACSQF010000008">
    <property type="protein sequence ID" value="MBD7980853.1"/>
    <property type="molecule type" value="Genomic_DNA"/>
</dbReference>
<protein>
    <submittedName>
        <fullName evidence="2">Uncharacterized protein</fullName>
    </submittedName>
</protein>